<evidence type="ECO:0000313" key="1">
    <source>
        <dbReference type="EMBL" id="KYO31865.1"/>
    </source>
</evidence>
<organism evidence="1 2">
    <name type="scientific">Alligator mississippiensis</name>
    <name type="common">American alligator</name>
    <dbReference type="NCBI Taxonomy" id="8496"/>
    <lineage>
        <taxon>Eukaryota</taxon>
        <taxon>Metazoa</taxon>
        <taxon>Chordata</taxon>
        <taxon>Craniata</taxon>
        <taxon>Vertebrata</taxon>
        <taxon>Euteleostomi</taxon>
        <taxon>Archelosauria</taxon>
        <taxon>Archosauria</taxon>
        <taxon>Crocodylia</taxon>
        <taxon>Alligatoridae</taxon>
        <taxon>Alligatorinae</taxon>
        <taxon>Alligator</taxon>
    </lineage>
</organism>
<protein>
    <submittedName>
        <fullName evidence="1">Uncharacterized protein</fullName>
    </submittedName>
</protein>
<gene>
    <name evidence="1" type="ORF">Y1Q_0003430</name>
</gene>
<comment type="caution">
    <text evidence="1">The sequence shown here is derived from an EMBL/GenBank/DDBJ whole genome shotgun (WGS) entry which is preliminary data.</text>
</comment>
<keyword evidence="2" id="KW-1185">Reference proteome</keyword>
<proteinExistence type="predicted"/>
<reference evidence="1 2" key="1">
    <citation type="journal article" date="2012" name="Genome Biol.">
        <title>Sequencing three crocodilian genomes to illuminate the evolution of archosaurs and amniotes.</title>
        <authorList>
            <person name="St John J.A."/>
            <person name="Braun E.L."/>
            <person name="Isberg S.R."/>
            <person name="Miles L.G."/>
            <person name="Chong A.Y."/>
            <person name="Gongora J."/>
            <person name="Dalzell P."/>
            <person name="Moran C."/>
            <person name="Bed'hom B."/>
            <person name="Abzhanov A."/>
            <person name="Burgess S.C."/>
            <person name="Cooksey A.M."/>
            <person name="Castoe T.A."/>
            <person name="Crawford N.G."/>
            <person name="Densmore L.D."/>
            <person name="Drew J.C."/>
            <person name="Edwards S.V."/>
            <person name="Faircloth B.C."/>
            <person name="Fujita M.K."/>
            <person name="Greenwold M.J."/>
            <person name="Hoffmann F.G."/>
            <person name="Howard J.M."/>
            <person name="Iguchi T."/>
            <person name="Janes D.E."/>
            <person name="Khan S.Y."/>
            <person name="Kohno S."/>
            <person name="de Koning A.J."/>
            <person name="Lance S.L."/>
            <person name="McCarthy F.M."/>
            <person name="McCormack J.E."/>
            <person name="Merchant M.E."/>
            <person name="Peterson D.G."/>
            <person name="Pollock D.D."/>
            <person name="Pourmand N."/>
            <person name="Raney B.J."/>
            <person name="Roessler K.A."/>
            <person name="Sanford J.R."/>
            <person name="Sawyer R.H."/>
            <person name="Schmidt C.J."/>
            <person name="Triplett E.W."/>
            <person name="Tuberville T.D."/>
            <person name="Venegas-Anaya M."/>
            <person name="Howard J.T."/>
            <person name="Jarvis E.D."/>
            <person name="Guillette L.J.Jr."/>
            <person name="Glenn T.C."/>
            <person name="Green R.E."/>
            <person name="Ray D.A."/>
        </authorList>
    </citation>
    <scope>NUCLEOTIDE SEQUENCE [LARGE SCALE GENOMIC DNA]</scope>
    <source>
        <strain evidence="1">KSC_2009_1</strain>
    </source>
</reference>
<dbReference type="AlphaFoldDB" id="A0A151N5L2"/>
<dbReference type="Proteomes" id="UP000050525">
    <property type="component" value="Unassembled WGS sequence"/>
</dbReference>
<sequence length="82" mass="9310">MSEVEVLSGETKPRVTYLASSRLAGCNVPEFPRVQRLLQTRLLFSFNFEIVCTIEAFKESAWKTVAVVAKTAIDKLHLVRRL</sequence>
<dbReference type="EMBL" id="AKHW03004037">
    <property type="protein sequence ID" value="KYO31865.1"/>
    <property type="molecule type" value="Genomic_DNA"/>
</dbReference>
<name>A0A151N5L2_ALLMI</name>
<evidence type="ECO:0000313" key="2">
    <source>
        <dbReference type="Proteomes" id="UP000050525"/>
    </source>
</evidence>
<accession>A0A151N5L2</accession>